<evidence type="ECO:0008006" key="4">
    <source>
        <dbReference type="Google" id="ProtNLM"/>
    </source>
</evidence>
<dbReference type="Gene3D" id="3.40.50.1820">
    <property type="entry name" value="alpha/beta hydrolase"/>
    <property type="match status" value="1"/>
</dbReference>
<dbReference type="AlphaFoldDB" id="A0A1Q9GZ95"/>
<dbReference type="RefSeq" id="WP_075762243.1">
    <property type="nucleotide sequence ID" value="NZ_MJIL01000046.1"/>
</dbReference>
<dbReference type="InterPro" id="IPR029058">
    <property type="entry name" value="AB_hydrolase_fold"/>
</dbReference>
<gene>
    <name evidence="2" type="ORF">BIT28_15725</name>
</gene>
<dbReference type="STRING" id="1903952.BIT28_15725"/>
<accession>A0A1Q9GZ95</accession>
<evidence type="ECO:0000313" key="2">
    <source>
        <dbReference type="EMBL" id="OLQ80523.1"/>
    </source>
</evidence>
<dbReference type="SUPFAM" id="SSF53474">
    <property type="entry name" value="alpha/beta-Hydrolases"/>
    <property type="match status" value="1"/>
</dbReference>
<evidence type="ECO:0000313" key="3">
    <source>
        <dbReference type="Proteomes" id="UP000186905"/>
    </source>
</evidence>
<protein>
    <recommendedName>
        <fullName evidence="4">DUF676 domain-containing protein</fullName>
    </recommendedName>
</protein>
<dbReference type="EMBL" id="MJIL01000046">
    <property type="protein sequence ID" value="OLQ80523.1"/>
    <property type="molecule type" value="Genomic_DNA"/>
</dbReference>
<comment type="caution">
    <text evidence="2">The sequence shown here is derived from an EMBL/GenBank/DDBJ whole genome shotgun (WGS) entry which is preliminary data.</text>
</comment>
<keyword evidence="1" id="KW-0732">Signal</keyword>
<organism evidence="2 3">
    <name type="scientific">Photobacterium proteolyticum</name>
    <dbReference type="NCBI Taxonomy" id="1903952"/>
    <lineage>
        <taxon>Bacteria</taxon>
        <taxon>Pseudomonadati</taxon>
        <taxon>Pseudomonadota</taxon>
        <taxon>Gammaproteobacteria</taxon>
        <taxon>Vibrionales</taxon>
        <taxon>Vibrionaceae</taxon>
        <taxon>Photobacterium</taxon>
    </lineage>
</organism>
<keyword evidence="3" id="KW-1185">Reference proteome</keyword>
<dbReference type="Proteomes" id="UP000186905">
    <property type="component" value="Unassembled WGS sequence"/>
</dbReference>
<evidence type="ECO:0000256" key="1">
    <source>
        <dbReference type="SAM" id="SignalP"/>
    </source>
</evidence>
<feature type="chain" id="PRO_5010192244" description="DUF676 domain-containing protein" evidence="1">
    <location>
        <begin position="22"/>
        <end position="350"/>
    </location>
</feature>
<feature type="signal peptide" evidence="1">
    <location>
        <begin position="1"/>
        <end position="21"/>
    </location>
</feature>
<name>A0A1Q9GZ95_9GAMM</name>
<proteinExistence type="predicted"/>
<reference evidence="2 3" key="1">
    <citation type="submission" date="2016-09" db="EMBL/GenBank/DDBJ databases">
        <title>Photobacterium proteolyticum sp. nov. a protease producing bacterium isolated from ocean sediments of Laizhou Bay.</title>
        <authorList>
            <person name="Li Y."/>
        </authorList>
    </citation>
    <scope>NUCLEOTIDE SEQUENCE [LARGE SCALE GENOMIC DNA]</scope>
    <source>
        <strain evidence="2 3">13-12</strain>
    </source>
</reference>
<sequence>MKTVTKSILAALATLSFSAHAAIGEHPIILIHGFQADQLQTKPGRQAVEQEGADYWRDFWLAKADDRIDWPSQERVAGKISSDYIWPKLQALSKNQTCRNGCIFVTHSTGDLVARYMLDNQANWLENAGLQPLNVLATFDFAGAGGGSELGDLAINVAEGSGWVNGALKSAIKLWLGEIPNSSNTGVLNDLKVANARQLAPLPDGRIPRVRFTGDGSDYFNLTAGFLPGHDDGVVASHSTCGASQAGDFNSCSMSVAYDGKLATQSRGVSDFMPDHYPLLMGEDYSHGGLITNSHSGQVTAANQQATLTNGKTLTVNTTDEKYWLTGNYYRYVDGSDKVTMSQLAVDLLN</sequence>
<dbReference type="OrthoDB" id="6189739at2"/>